<keyword evidence="1" id="KW-0472">Membrane</keyword>
<reference evidence="2 3" key="1">
    <citation type="submission" date="2020-04" db="EMBL/GenBank/DDBJ databases">
        <title>Sequencing and Assembly of C. fimi.</title>
        <authorList>
            <person name="Ramsey A.R."/>
        </authorList>
    </citation>
    <scope>NUCLEOTIDE SEQUENCE [LARGE SCALE GENOMIC DNA]</scope>
    <source>
        <strain evidence="2 3">SB</strain>
    </source>
</reference>
<feature type="transmembrane region" description="Helical" evidence="1">
    <location>
        <begin position="7"/>
        <end position="26"/>
    </location>
</feature>
<evidence type="ECO:0000256" key="1">
    <source>
        <dbReference type="SAM" id="Phobius"/>
    </source>
</evidence>
<evidence type="ECO:0000313" key="3">
    <source>
        <dbReference type="Proteomes" id="UP000562124"/>
    </source>
</evidence>
<comment type="caution">
    <text evidence="2">The sequence shown here is derived from an EMBL/GenBank/DDBJ whole genome shotgun (WGS) entry which is preliminary data.</text>
</comment>
<dbReference type="EMBL" id="JABCJJ010000003">
    <property type="protein sequence ID" value="NMR19260.1"/>
    <property type="molecule type" value="Genomic_DNA"/>
</dbReference>
<dbReference type="RefSeq" id="WP_169323421.1">
    <property type="nucleotide sequence ID" value="NZ_JABCJJ010000003.1"/>
</dbReference>
<name>A0A7Y0QGI2_CELFI</name>
<proteinExistence type="predicted"/>
<gene>
    <name evidence="2" type="ORF">HIR71_03350</name>
</gene>
<keyword evidence="3" id="KW-1185">Reference proteome</keyword>
<dbReference type="Proteomes" id="UP000562124">
    <property type="component" value="Unassembled WGS sequence"/>
</dbReference>
<feature type="transmembrane region" description="Helical" evidence="1">
    <location>
        <begin position="46"/>
        <end position="65"/>
    </location>
</feature>
<evidence type="ECO:0000313" key="2">
    <source>
        <dbReference type="EMBL" id="NMR19260.1"/>
    </source>
</evidence>
<sequence length="216" mass="23661">MVLETLGWIGSALVVASLMLANVWRFRVLNLIGSLIATGYNVALGIWPFVAMNAAIAVVNIYWLVRLRRAQHEQPAYSLLEVGPENPYVTHLLQVRAAELRRAQPSFDPNAFVAGRSIFLTMAGEETIGLVAVRDDGRGVAYVELDVAMPRFRDLNPGAFVYSRGGPVAVRGFYRVVVSGAAGRPPGYFEKLGFERKGVDWVLDVTATPAVELSRT</sequence>
<organism evidence="2 3">
    <name type="scientific">Cellulomonas fimi</name>
    <dbReference type="NCBI Taxonomy" id="1708"/>
    <lineage>
        <taxon>Bacteria</taxon>
        <taxon>Bacillati</taxon>
        <taxon>Actinomycetota</taxon>
        <taxon>Actinomycetes</taxon>
        <taxon>Micrococcales</taxon>
        <taxon>Cellulomonadaceae</taxon>
        <taxon>Cellulomonas</taxon>
    </lineage>
</organism>
<protein>
    <submittedName>
        <fullName evidence="2">YgjV family protein</fullName>
    </submittedName>
</protein>
<dbReference type="AlphaFoldDB" id="A0A7Y0QGI2"/>
<keyword evidence="1" id="KW-1133">Transmembrane helix</keyword>
<keyword evidence="1" id="KW-0812">Transmembrane</keyword>
<accession>A0A7Y0QGI2</accession>